<dbReference type="GO" id="GO:0005634">
    <property type="term" value="C:nucleus"/>
    <property type="evidence" value="ECO:0007669"/>
    <property type="project" value="UniProtKB-SubCell"/>
</dbReference>
<evidence type="ECO:0000256" key="3">
    <source>
        <dbReference type="ARBA" id="ARBA00023242"/>
    </source>
</evidence>
<sequence length="241" mass="26831">MISRAWCSDKSVPQLIKGLEIGNCLFTYVRITRCTITLNCTFGRRGGFVEQSCKRCNCKKSKCLKLYSECFAAGVYCIEPCSCQDCHEDTVFQTRKQIESQNPLAFAPKVIRSSDSVLEIGDDPNKTPASARHKRGRNCKKSICLKKYCECYQGGVGCSIGCRCEGCKNAFGRKGSAPVSIETEQEETEATDKGMAEKASQKTEIQNTEDHPDSATVSTPLRLSRFEVLNFLSNCSFLDRF</sequence>
<accession>A0A1S3TB80</accession>
<reference evidence="7 8" key="1">
    <citation type="submission" date="2025-04" db="UniProtKB">
        <authorList>
            <consortium name="RefSeq"/>
        </authorList>
    </citation>
    <scope>IDENTIFICATION</scope>
    <source>
        <tissue evidence="7 8">Leaf</tissue>
    </source>
</reference>
<dbReference type="Pfam" id="PF03638">
    <property type="entry name" value="TCR"/>
    <property type="match status" value="2"/>
</dbReference>
<evidence type="ECO:0000259" key="5">
    <source>
        <dbReference type="PROSITE" id="PS51634"/>
    </source>
</evidence>
<dbReference type="RefSeq" id="XP_022633474.1">
    <property type="nucleotide sequence ID" value="XM_022777753.1"/>
</dbReference>
<dbReference type="STRING" id="3916.A0A1S3TB80"/>
<proteinExistence type="inferred from homology"/>
<feature type="compositionally biased region" description="Basic and acidic residues" evidence="4">
    <location>
        <begin position="190"/>
        <end position="201"/>
    </location>
</feature>
<evidence type="ECO:0000256" key="1">
    <source>
        <dbReference type="ARBA" id="ARBA00004123"/>
    </source>
</evidence>
<protein>
    <submittedName>
        <fullName evidence="7 8">Protein tesmin/TSO1-like CXC 2 isoform X1</fullName>
    </submittedName>
</protein>
<keyword evidence="3" id="KW-0539">Nucleus</keyword>
<comment type="similarity">
    <text evidence="2">Belongs to the lin-54 family.</text>
</comment>
<dbReference type="Proteomes" id="UP000087766">
    <property type="component" value="Unplaced"/>
</dbReference>
<gene>
    <name evidence="7 8" type="primary">LOC106753681</name>
</gene>
<dbReference type="InterPro" id="IPR044522">
    <property type="entry name" value="TSO1-like"/>
</dbReference>
<evidence type="ECO:0000313" key="8">
    <source>
        <dbReference type="RefSeq" id="XP_022633474.1"/>
    </source>
</evidence>
<dbReference type="InterPro" id="IPR033467">
    <property type="entry name" value="Tesmin/TSO1-like_CXC"/>
</dbReference>
<name>A0A1S3TB80_VIGRR</name>
<dbReference type="RefSeq" id="XP_014491015.1">
    <property type="nucleotide sequence ID" value="XM_014635529.2"/>
</dbReference>
<evidence type="ECO:0000256" key="4">
    <source>
        <dbReference type="SAM" id="MobiDB-lite"/>
    </source>
</evidence>
<dbReference type="GeneID" id="106753681"/>
<dbReference type="AlphaFoldDB" id="A0A1S3TB80"/>
<dbReference type="PANTHER" id="PTHR46159">
    <property type="entry name" value="PROTEIN TESMIN/TSO1-LIKE CXC 2"/>
    <property type="match status" value="1"/>
</dbReference>
<organism evidence="6 7">
    <name type="scientific">Vigna radiata var. radiata</name>
    <name type="common">Mung bean</name>
    <name type="synonym">Phaseolus aureus</name>
    <dbReference type="NCBI Taxonomy" id="3916"/>
    <lineage>
        <taxon>Eukaryota</taxon>
        <taxon>Viridiplantae</taxon>
        <taxon>Streptophyta</taxon>
        <taxon>Embryophyta</taxon>
        <taxon>Tracheophyta</taxon>
        <taxon>Spermatophyta</taxon>
        <taxon>Magnoliopsida</taxon>
        <taxon>eudicotyledons</taxon>
        <taxon>Gunneridae</taxon>
        <taxon>Pentapetalae</taxon>
        <taxon>rosids</taxon>
        <taxon>fabids</taxon>
        <taxon>Fabales</taxon>
        <taxon>Fabaceae</taxon>
        <taxon>Papilionoideae</taxon>
        <taxon>50 kb inversion clade</taxon>
        <taxon>NPAAA clade</taxon>
        <taxon>indigoferoid/millettioid clade</taxon>
        <taxon>Phaseoleae</taxon>
        <taxon>Vigna</taxon>
    </lineage>
</organism>
<dbReference type="PANTHER" id="PTHR46159:SF12">
    <property type="entry name" value="PROTEIN TESMIN_TSO1-LIKE CXC 3-RELATED"/>
    <property type="match status" value="1"/>
</dbReference>
<evidence type="ECO:0000313" key="7">
    <source>
        <dbReference type="RefSeq" id="XP_014491015.1"/>
    </source>
</evidence>
<feature type="domain" description="CRC" evidence="5">
    <location>
        <begin position="52"/>
        <end position="172"/>
    </location>
</feature>
<dbReference type="InterPro" id="IPR005172">
    <property type="entry name" value="CRC"/>
</dbReference>
<dbReference type="GO" id="GO:0003700">
    <property type="term" value="F:DNA-binding transcription factor activity"/>
    <property type="evidence" value="ECO:0007669"/>
    <property type="project" value="InterPro"/>
</dbReference>
<dbReference type="PROSITE" id="PS51634">
    <property type="entry name" value="CRC"/>
    <property type="match status" value="1"/>
</dbReference>
<dbReference type="KEGG" id="vra:106753681"/>
<dbReference type="OrthoDB" id="1435936at2759"/>
<keyword evidence="6" id="KW-1185">Reference proteome</keyword>
<comment type="subcellular location">
    <subcellularLocation>
        <location evidence="1">Nucleus</location>
    </subcellularLocation>
</comment>
<dbReference type="SMART" id="SM01114">
    <property type="entry name" value="CXC"/>
    <property type="match status" value="2"/>
</dbReference>
<evidence type="ECO:0000256" key="2">
    <source>
        <dbReference type="ARBA" id="ARBA00007267"/>
    </source>
</evidence>
<feature type="region of interest" description="Disordered" evidence="4">
    <location>
        <begin position="178"/>
        <end position="217"/>
    </location>
</feature>
<evidence type="ECO:0000313" key="6">
    <source>
        <dbReference type="Proteomes" id="UP000087766"/>
    </source>
</evidence>